<feature type="domain" description="FecR protein" evidence="2">
    <location>
        <begin position="105"/>
        <end position="200"/>
    </location>
</feature>
<keyword evidence="1" id="KW-0812">Transmembrane</keyword>
<dbReference type="GO" id="GO:0016989">
    <property type="term" value="F:sigma factor antagonist activity"/>
    <property type="evidence" value="ECO:0007669"/>
    <property type="project" value="TreeGrafter"/>
</dbReference>
<evidence type="ECO:0000259" key="2">
    <source>
        <dbReference type="Pfam" id="PF04773"/>
    </source>
</evidence>
<feature type="transmembrane region" description="Helical" evidence="1">
    <location>
        <begin position="72"/>
        <end position="93"/>
    </location>
</feature>
<evidence type="ECO:0000313" key="4">
    <source>
        <dbReference type="EMBL" id="ALJ60216.1"/>
    </source>
</evidence>
<dbReference type="FunFam" id="2.60.120.1440:FF:000001">
    <property type="entry name" value="Putative anti-sigma factor"/>
    <property type="match status" value="1"/>
</dbReference>
<dbReference type="PATRIC" id="fig|246787.4.peg.3081"/>
<gene>
    <name evidence="4" type="ORF">BcellWH2_02978</name>
</gene>
<dbReference type="PANTHER" id="PTHR30273">
    <property type="entry name" value="PERIPLASMIC SIGNAL SENSOR AND SIGMA FACTOR ACTIVATOR FECR-RELATED"/>
    <property type="match status" value="1"/>
</dbReference>
<reference evidence="4 5" key="1">
    <citation type="journal article" date="2015" name="Science">
        <title>Genetic determinants of in vivo fitness and diet responsiveness in multiple human gut Bacteroides.</title>
        <authorList>
            <person name="Wu M."/>
            <person name="McNulty N.P."/>
            <person name="Rodionov D.A."/>
            <person name="Khoroshkin M.S."/>
            <person name="Griffin N.W."/>
            <person name="Cheng J."/>
            <person name="Latreille P."/>
            <person name="Kerstetter R.A."/>
            <person name="Terrapon N."/>
            <person name="Henrissat B."/>
            <person name="Osterman A.L."/>
            <person name="Gordon J.I."/>
        </authorList>
    </citation>
    <scope>NUCLEOTIDE SEQUENCE [LARGE SCALE GENOMIC DNA]</scope>
    <source>
        <strain evidence="4 5">WH2</strain>
    </source>
</reference>
<evidence type="ECO:0000259" key="3">
    <source>
        <dbReference type="Pfam" id="PF16344"/>
    </source>
</evidence>
<sequence>MDKDLLYRFFEGRASVEEMRLVKEWSEASEENSKLLRRERKLFNAIILSGRFESSDGQTTLRKKRNHFVREFLKIASVVAITVGITAALFSIGEDKEDMNVAMQTITVPAGQRVNLDLPDGSNVWLNAGTTMKYPVSFMKGKREVILDGEAYFEVAHNEKSLFVVRTHAMDVEVLGTKFNVEAYSAGRTFEASLMQGKVRVKSPANEKLAVVLLPHYKTTLKDGKLVVSKIDDYNVYRWKEGLYCFKNKPFARIMEDLERYYDLKIQLDKKSIEGVALTGKFRISDGLDYALRVLQKDVAFTYRRDKDNDVIYIK</sequence>
<dbReference type="PANTHER" id="PTHR30273:SF2">
    <property type="entry name" value="PROTEIN FECR"/>
    <property type="match status" value="1"/>
</dbReference>
<dbReference type="Pfam" id="PF16344">
    <property type="entry name" value="FecR_C"/>
    <property type="match status" value="1"/>
</dbReference>
<dbReference type="Gene3D" id="2.60.120.1440">
    <property type="match status" value="1"/>
</dbReference>
<dbReference type="KEGG" id="bcel:BcellWH2_02978"/>
<dbReference type="Pfam" id="PF04773">
    <property type="entry name" value="FecR"/>
    <property type="match status" value="1"/>
</dbReference>
<accession>A0A0P0GJR1</accession>
<evidence type="ECO:0000313" key="5">
    <source>
        <dbReference type="Proteomes" id="UP000061809"/>
    </source>
</evidence>
<protein>
    <submittedName>
        <fullName evidence="4">Fec operon regulator FecR</fullName>
    </submittedName>
</protein>
<dbReference type="PIRSF" id="PIRSF018266">
    <property type="entry name" value="FecR"/>
    <property type="match status" value="1"/>
</dbReference>
<dbReference type="Proteomes" id="UP000061809">
    <property type="component" value="Chromosome"/>
</dbReference>
<dbReference type="AlphaFoldDB" id="A0A0P0GJR1"/>
<organism evidence="4 5">
    <name type="scientific">Bacteroides cellulosilyticus</name>
    <dbReference type="NCBI Taxonomy" id="246787"/>
    <lineage>
        <taxon>Bacteria</taxon>
        <taxon>Pseudomonadati</taxon>
        <taxon>Bacteroidota</taxon>
        <taxon>Bacteroidia</taxon>
        <taxon>Bacteroidales</taxon>
        <taxon>Bacteroidaceae</taxon>
        <taxon>Bacteroides</taxon>
    </lineage>
</organism>
<dbReference type="InterPro" id="IPR006860">
    <property type="entry name" value="FecR"/>
</dbReference>
<dbReference type="InterPro" id="IPR032508">
    <property type="entry name" value="FecR_C"/>
</dbReference>
<dbReference type="InterPro" id="IPR012373">
    <property type="entry name" value="Ferrdict_sens_TM"/>
</dbReference>
<evidence type="ECO:0000256" key="1">
    <source>
        <dbReference type="SAM" id="Phobius"/>
    </source>
</evidence>
<feature type="domain" description="Protein FecR C-terminal" evidence="3">
    <location>
        <begin position="244"/>
        <end position="312"/>
    </location>
</feature>
<proteinExistence type="predicted"/>
<dbReference type="EMBL" id="CP012801">
    <property type="protein sequence ID" value="ALJ60216.1"/>
    <property type="molecule type" value="Genomic_DNA"/>
</dbReference>
<dbReference type="RefSeq" id="WP_029426437.1">
    <property type="nucleotide sequence ID" value="NZ_CP012801.1"/>
</dbReference>
<keyword evidence="1" id="KW-1133">Transmembrane helix</keyword>
<name>A0A0P0GJR1_9BACE</name>
<dbReference type="Gene3D" id="3.55.50.30">
    <property type="match status" value="1"/>
</dbReference>
<keyword evidence="1" id="KW-0472">Membrane</keyword>